<comment type="caution">
    <text evidence="1">The sequence shown here is derived from an EMBL/GenBank/DDBJ whole genome shotgun (WGS) entry which is preliminary data.</text>
</comment>
<dbReference type="Proteomes" id="UP001597285">
    <property type="component" value="Unassembled WGS sequence"/>
</dbReference>
<sequence length="145" mass="16346">MTKITEQFEAILREKQIPLAKRQIDNGQILYNGKFQITKQHALPFGIVFDKEEGISDYQIVYHNLAFVTNFDKKAAVLELLNELNEMKSGYYRICLGADGEVYMRLLSRTSNDVVPLYEMLVTGSTIAKAVMPLIEAAAGISKPE</sequence>
<dbReference type="EMBL" id="JBHUFF010000013">
    <property type="protein sequence ID" value="MFD1799458.1"/>
    <property type="molecule type" value="Genomic_DNA"/>
</dbReference>
<reference evidence="2" key="1">
    <citation type="journal article" date="2019" name="Int. J. Syst. Evol. Microbiol.">
        <title>The Global Catalogue of Microorganisms (GCM) 10K type strain sequencing project: providing services to taxonomists for standard genome sequencing and annotation.</title>
        <authorList>
            <consortium name="The Broad Institute Genomics Platform"/>
            <consortium name="The Broad Institute Genome Sequencing Center for Infectious Disease"/>
            <person name="Wu L."/>
            <person name="Ma J."/>
        </authorList>
    </citation>
    <scope>NUCLEOTIDE SEQUENCE [LARGE SCALE GENOMIC DNA]</scope>
    <source>
        <strain evidence="2">KCTC 42143</strain>
    </source>
</reference>
<name>A0ABW4NM11_9LACT</name>
<evidence type="ECO:0008006" key="3">
    <source>
        <dbReference type="Google" id="ProtNLM"/>
    </source>
</evidence>
<keyword evidence="2" id="KW-1185">Reference proteome</keyword>
<evidence type="ECO:0000313" key="2">
    <source>
        <dbReference type="Proteomes" id="UP001597285"/>
    </source>
</evidence>
<gene>
    <name evidence="1" type="ORF">ACFSBK_06290</name>
</gene>
<evidence type="ECO:0000313" key="1">
    <source>
        <dbReference type="EMBL" id="MFD1799458.1"/>
    </source>
</evidence>
<organism evidence="1 2">
    <name type="scientific">Carnobacterium antarcticum</name>
    <dbReference type="NCBI Taxonomy" id="2126436"/>
    <lineage>
        <taxon>Bacteria</taxon>
        <taxon>Bacillati</taxon>
        <taxon>Bacillota</taxon>
        <taxon>Bacilli</taxon>
        <taxon>Lactobacillales</taxon>
        <taxon>Carnobacteriaceae</taxon>
        <taxon>Carnobacterium</taxon>
    </lineage>
</organism>
<accession>A0ABW4NM11</accession>
<dbReference type="RefSeq" id="WP_058918352.1">
    <property type="nucleotide sequence ID" value="NZ_JBHSQC010000025.1"/>
</dbReference>
<proteinExistence type="predicted"/>
<protein>
    <recommendedName>
        <fullName evidence="3">YbjN domain-containing protein</fullName>
    </recommendedName>
</protein>